<reference evidence="2" key="1">
    <citation type="submission" date="2019-04" db="EMBL/GenBank/DDBJ databases">
        <authorList>
            <consortium name="Science for Life Laboratories"/>
        </authorList>
    </citation>
    <scope>NUCLEOTIDE SEQUENCE</scope>
    <source>
        <strain evidence="2">MBLW1</strain>
    </source>
</reference>
<dbReference type="KEGG" id="tim:GMBLW1_50580"/>
<evidence type="ECO:0000313" key="2">
    <source>
        <dbReference type="EMBL" id="VIP04135.1"/>
    </source>
</evidence>
<feature type="transmembrane region" description="Helical" evidence="1">
    <location>
        <begin position="36"/>
        <end position="54"/>
    </location>
</feature>
<dbReference type="EMBL" id="LR586016">
    <property type="protein sequence ID" value="VIP04135.1"/>
    <property type="molecule type" value="Genomic_DNA"/>
</dbReference>
<evidence type="ECO:0000313" key="3">
    <source>
        <dbReference type="Proteomes" id="UP000464378"/>
    </source>
</evidence>
<proteinExistence type="predicted"/>
<keyword evidence="1" id="KW-1133">Transmembrane helix</keyword>
<keyword evidence="3" id="KW-1185">Reference proteome</keyword>
<dbReference type="AlphaFoldDB" id="A0A6C2YT91"/>
<dbReference type="InParanoid" id="A0A6C2YT91"/>
<feature type="transmembrane region" description="Helical" evidence="1">
    <location>
        <begin position="66"/>
        <end position="88"/>
    </location>
</feature>
<keyword evidence="1" id="KW-0472">Membrane</keyword>
<keyword evidence="1" id="KW-0812">Transmembrane</keyword>
<gene>
    <name evidence="2" type="ORF">GMBLW1_50580</name>
</gene>
<name>A0A6C2YT91_9BACT</name>
<accession>A0A6C2YT91</accession>
<protein>
    <submittedName>
        <fullName evidence="2">Uncharacterized protein</fullName>
    </submittedName>
</protein>
<sequence length="103" mass="11176">MSQLSRPSQSWTGYQISIDETESTPRTFRLIAKWRFFTGLALAGAGYYAMRISPSLDGPAAIAQTPIWYAGAVAIGLGAVAVLSFLLLNHSDTDVEEIPTLKQ</sequence>
<organism evidence="2">
    <name type="scientific">Tuwongella immobilis</name>
    <dbReference type="NCBI Taxonomy" id="692036"/>
    <lineage>
        <taxon>Bacteria</taxon>
        <taxon>Pseudomonadati</taxon>
        <taxon>Planctomycetota</taxon>
        <taxon>Planctomycetia</taxon>
        <taxon>Gemmatales</taxon>
        <taxon>Gemmataceae</taxon>
        <taxon>Tuwongella</taxon>
    </lineage>
</organism>
<dbReference type="EMBL" id="LR593887">
    <property type="protein sequence ID" value="VTS05635.1"/>
    <property type="molecule type" value="Genomic_DNA"/>
</dbReference>
<dbReference type="Proteomes" id="UP000464378">
    <property type="component" value="Chromosome"/>
</dbReference>
<dbReference type="RefSeq" id="WP_162659260.1">
    <property type="nucleotide sequence ID" value="NZ_LR593887.1"/>
</dbReference>
<evidence type="ECO:0000256" key="1">
    <source>
        <dbReference type="SAM" id="Phobius"/>
    </source>
</evidence>